<dbReference type="AlphaFoldDB" id="A0A176RZG3"/>
<dbReference type="EMBL" id="LUTY01001897">
    <property type="protein sequence ID" value="OAD21068.1"/>
    <property type="molecule type" value="Genomic_DNA"/>
</dbReference>
<sequence>MALIPAFEQASTKARAIGCSDCRSKATAYCKQSAGLKSAKVCVFNKRKRPSVNVPVLSKTKWVARAKLSKACPRVVNKPARVRVLVAAVIAVGVANDSAQGQVTTKTESVIASHASGSTYHQYTATPKANSSTPSTNHEATRSANWVSAGFSVWARSSKRKMCESTVSKPILSTCIFKGLSIFTVPAITGCPGFLVSG</sequence>
<name>A0A176RZG3_9GAMM</name>
<reference evidence="1 2" key="1">
    <citation type="submission" date="2016-05" db="EMBL/GenBank/DDBJ databases">
        <title>Single-cell genome of chain-forming Candidatus Thiomargarita nelsonii and comparison to other large sulfur-oxidizing bacteria.</title>
        <authorList>
            <person name="Winkel M."/>
            <person name="Salman V."/>
            <person name="Woyke T."/>
            <person name="Schulz-Vogt H."/>
            <person name="Richter M."/>
            <person name="Flood B."/>
            <person name="Bailey J."/>
            <person name="Amann R."/>
            <person name="Mussmann M."/>
        </authorList>
    </citation>
    <scope>NUCLEOTIDE SEQUENCE [LARGE SCALE GENOMIC DNA]</scope>
    <source>
        <strain evidence="1 2">THI036</strain>
    </source>
</reference>
<protein>
    <submittedName>
        <fullName evidence="1">Uncharacterized protein</fullName>
    </submittedName>
</protein>
<accession>A0A176RZG3</accession>
<gene>
    <name evidence="1" type="ORF">THIOM_003183</name>
</gene>
<evidence type="ECO:0000313" key="2">
    <source>
        <dbReference type="Proteomes" id="UP000076962"/>
    </source>
</evidence>
<keyword evidence="2" id="KW-1185">Reference proteome</keyword>
<organism evidence="1 2">
    <name type="scientific">Candidatus Thiomargarita nelsonii</name>
    <dbReference type="NCBI Taxonomy" id="1003181"/>
    <lineage>
        <taxon>Bacteria</taxon>
        <taxon>Pseudomonadati</taxon>
        <taxon>Pseudomonadota</taxon>
        <taxon>Gammaproteobacteria</taxon>
        <taxon>Thiotrichales</taxon>
        <taxon>Thiotrichaceae</taxon>
        <taxon>Thiomargarita</taxon>
    </lineage>
</organism>
<dbReference type="Proteomes" id="UP000076962">
    <property type="component" value="Unassembled WGS sequence"/>
</dbReference>
<comment type="caution">
    <text evidence="1">The sequence shown here is derived from an EMBL/GenBank/DDBJ whole genome shotgun (WGS) entry which is preliminary data.</text>
</comment>
<evidence type="ECO:0000313" key="1">
    <source>
        <dbReference type="EMBL" id="OAD21068.1"/>
    </source>
</evidence>
<proteinExistence type="predicted"/>